<dbReference type="NCBIfam" id="TIGR02595">
    <property type="entry name" value="PEP_CTERM"/>
    <property type="match status" value="1"/>
</dbReference>
<accession>D5ER31</accession>
<gene>
    <name evidence="2" type="ordered locus">Caka_1002</name>
</gene>
<keyword evidence="3" id="KW-1185">Reference proteome</keyword>
<dbReference type="HOGENOM" id="CLU_1127590_0_0_0"/>
<sequence>MNYTAPTLLLFVLSSSAFAADFFTEDFSSNSLGTNLAQSGGSGTIDTSGGNVVFSGAGDNGRAWVGTVDTDYATLSSFVAEVTIEIEDANETNSFNHYFGLGVGDDYDLGGAPSFDEPVVGPVAFFGVRGAAGVLVGDEGPNDSSVGFVGSVAGVDLGVGVYVLRLNYDGVANLLSLSIDDGFGFTMFGTSIDTSDNGFDASNSRIFFGSSQSNSFDDFSVVPEPGTYALICGSLVLGCALLRRRK</sequence>
<feature type="signal peptide" evidence="1">
    <location>
        <begin position="1"/>
        <end position="19"/>
    </location>
</feature>
<dbReference type="EMBL" id="CP001998">
    <property type="protein sequence ID" value="ADE54024.1"/>
    <property type="molecule type" value="Genomic_DNA"/>
</dbReference>
<dbReference type="Proteomes" id="UP000000925">
    <property type="component" value="Chromosome"/>
</dbReference>
<keyword evidence="1" id="KW-0732">Signal</keyword>
<evidence type="ECO:0008006" key="4">
    <source>
        <dbReference type="Google" id="ProtNLM"/>
    </source>
</evidence>
<dbReference type="AlphaFoldDB" id="D5ER31"/>
<dbReference type="KEGG" id="caa:Caka_1002"/>
<protein>
    <recommendedName>
        <fullName evidence="4">PEP-CTERM protein-sorting domain-containing protein</fullName>
    </recommendedName>
</protein>
<proteinExistence type="predicted"/>
<reference evidence="2 3" key="1">
    <citation type="journal article" date="2010" name="Stand. Genomic Sci.">
        <title>Complete genome sequence of Coraliomargarita akajimensis type strain (04OKA010-24).</title>
        <authorList>
            <person name="Mavromatis K."/>
            <person name="Abt B."/>
            <person name="Brambilla E."/>
            <person name="Lapidus A."/>
            <person name="Copeland A."/>
            <person name="Deshpande S."/>
            <person name="Nolan M."/>
            <person name="Lucas S."/>
            <person name="Tice H."/>
            <person name="Cheng J.F."/>
            <person name="Han C."/>
            <person name="Detter J.C."/>
            <person name="Woyke T."/>
            <person name="Goodwin L."/>
            <person name="Pitluck S."/>
            <person name="Held B."/>
            <person name="Brettin T."/>
            <person name="Tapia R."/>
            <person name="Ivanova N."/>
            <person name="Mikhailova N."/>
            <person name="Pati A."/>
            <person name="Liolios K."/>
            <person name="Chen A."/>
            <person name="Palaniappan K."/>
            <person name="Land M."/>
            <person name="Hauser L."/>
            <person name="Chang Y.J."/>
            <person name="Jeffries C.D."/>
            <person name="Rohde M."/>
            <person name="Goker M."/>
            <person name="Bristow J."/>
            <person name="Eisen J.A."/>
            <person name="Markowitz V."/>
            <person name="Hugenholtz P."/>
            <person name="Klenk H.P."/>
            <person name="Kyrpides N.C."/>
        </authorList>
    </citation>
    <scope>NUCLEOTIDE SEQUENCE [LARGE SCALE GENOMIC DNA]</scope>
    <source>
        <strain evidence="3">DSM 45221 / IAM 15411 / JCM 23193 / KCTC 12865</strain>
    </source>
</reference>
<evidence type="ECO:0000313" key="3">
    <source>
        <dbReference type="Proteomes" id="UP000000925"/>
    </source>
</evidence>
<evidence type="ECO:0000256" key="1">
    <source>
        <dbReference type="SAM" id="SignalP"/>
    </source>
</evidence>
<dbReference type="InterPro" id="IPR013424">
    <property type="entry name" value="Ice-binding_C"/>
</dbReference>
<dbReference type="RefSeq" id="WP_013042746.1">
    <property type="nucleotide sequence ID" value="NC_014008.1"/>
</dbReference>
<evidence type="ECO:0000313" key="2">
    <source>
        <dbReference type="EMBL" id="ADE54024.1"/>
    </source>
</evidence>
<feature type="chain" id="PRO_5003071717" description="PEP-CTERM protein-sorting domain-containing protein" evidence="1">
    <location>
        <begin position="20"/>
        <end position="246"/>
    </location>
</feature>
<name>D5ER31_CORAD</name>
<organism evidence="2 3">
    <name type="scientific">Coraliomargarita akajimensis (strain DSM 45221 / IAM 15411 / JCM 23193 / KCTC 12865 / 04OKA010-24)</name>
    <dbReference type="NCBI Taxonomy" id="583355"/>
    <lineage>
        <taxon>Bacteria</taxon>
        <taxon>Pseudomonadati</taxon>
        <taxon>Verrucomicrobiota</taxon>
        <taxon>Opitutia</taxon>
        <taxon>Puniceicoccales</taxon>
        <taxon>Coraliomargaritaceae</taxon>
        <taxon>Coraliomargarita</taxon>
    </lineage>
</organism>